<dbReference type="Pfam" id="PF01734">
    <property type="entry name" value="Patatin"/>
    <property type="match status" value="1"/>
</dbReference>
<name>A0A835YSP3_9STRA</name>
<comment type="caution">
    <text evidence="4">Lacks conserved residue(s) required for the propagation of feature annotation.</text>
</comment>
<comment type="caution">
    <text evidence="6">The sequence shown here is derived from an EMBL/GenBank/DDBJ whole genome shotgun (WGS) entry which is preliminary data.</text>
</comment>
<evidence type="ECO:0000256" key="2">
    <source>
        <dbReference type="ARBA" id="ARBA00022963"/>
    </source>
</evidence>
<organism evidence="6 7">
    <name type="scientific">Tribonema minus</name>
    <dbReference type="NCBI Taxonomy" id="303371"/>
    <lineage>
        <taxon>Eukaryota</taxon>
        <taxon>Sar</taxon>
        <taxon>Stramenopiles</taxon>
        <taxon>Ochrophyta</taxon>
        <taxon>PX clade</taxon>
        <taxon>Xanthophyceae</taxon>
        <taxon>Tribonematales</taxon>
        <taxon>Tribonemataceae</taxon>
        <taxon>Tribonema</taxon>
    </lineage>
</organism>
<dbReference type="OrthoDB" id="630895at2759"/>
<gene>
    <name evidence="6" type="ORF">JKP88DRAFT_166335</name>
</gene>
<accession>A0A835YSP3</accession>
<evidence type="ECO:0000313" key="7">
    <source>
        <dbReference type="Proteomes" id="UP000664859"/>
    </source>
</evidence>
<keyword evidence="1" id="KW-0378">Hydrolase</keyword>
<feature type="domain" description="PNPLA" evidence="5">
    <location>
        <begin position="1"/>
        <end position="63"/>
    </location>
</feature>
<evidence type="ECO:0000256" key="3">
    <source>
        <dbReference type="ARBA" id="ARBA00023098"/>
    </source>
</evidence>
<evidence type="ECO:0000256" key="4">
    <source>
        <dbReference type="PROSITE-ProRule" id="PRU01161"/>
    </source>
</evidence>
<keyword evidence="2" id="KW-0442">Lipid degradation</keyword>
<dbReference type="Proteomes" id="UP000664859">
    <property type="component" value="Unassembled WGS sequence"/>
</dbReference>
<evidence type="ECO:0000256" key="1">
    <source>
        <dbReference type="ARBA" id="ARBA00022801"/>
    </source>
</evidence>
<dbReference type="InterPro" id="IPR016035">
    <property type="entry name" value="Acyl_Trfase/lysoPLipase"/>
</dbReference>
<keyword evidence="7" id="KW-1185">Reference proteome</keyword>
<dbReference type="InterPro" id="IPR002641">
    <property type="entry name" value="PNPLA_dom"/>
</dbReference>
<dbReference type="PANTHER" id="PTHR24185:SF1">
    <property type="entry name" value="CALCIUM-INDEPENDENT PHOSPHOLIPASE A2-GAMMA"/>
    <property type="match status" value="1"/>
</dbReference>
<feature type="short sequence motif" description="DGA/G" evidence="4">
    <location>
        <begin position="50"/>
        <end position="52"/>
    </location>
</feature>
<evidence type="ECO:0000259" key="5">
    <source>
        <dbReference type="PROSITE" id="PS51635"/>
    </source>
</evidence>
<dbReference type="PROSITE" id="PS51635">
    <property type="entry name" value="PNPLA"/>
    <property type="match status" value="1"/>
</dbReference>
<dbReference type="GO" id="GO:0004620">
    <property type="term" value="F:phospholipase activity"/>
    <property type="evidence" value="ECO:0007669"/>
    <property type="project" value="TreeGrafter"/>
</dbReference>
<reference evidence="6" key="1">
    <citation type="submission" date="2021-02" db="EMBL/GenBank/DDBJ databases">
        <title>First Annotated Genome of the Yellow-green Alga Tribonema minus.</title>
        <authorList>
            <person name="Mahan K.M."/>
        </authorList>
    </citation>
    <scope>NUCLEOTIDE SEQUENCE</scope>
    <source>
        <strain evidence="6">UTEX B ZZ1240</strain>
    </source>
</reference>
<keyword evidence="3" id="KW-0443">Lipid metabolism</keyword>
<protein>
    <recommendedName>
        <fullName evidence="5">PNPLA domain-containing protein</fullName>
    </recommendedName>
</protein>
<dbReference type="SUPFAM" id="SSF52151">
    <property type="entry name" value="FabD/lysophospholipase-like"/>
    <property type="match status" value="1"/>
</dbReference>
<dbReference type="GO" id="GO:0016020">
    <property type="term" value="C:membrane"/>
    <property type="evidence" value="ECO:0007669"/>
    <property type="project" value="TreeGrafter"/>
</dbReference>
<dbReference type="GO" id="GO:0006631">
    <property type="term" value="P:fatty acid metabolic process"/>
    <property type="evidence" value="ECO:0007669"/>
    <property type="project" value="TreeGrafter"/>
</dbReference>
<evidence type="ECO:0000313" key="6">
    <source>
        <dbReference type="EMBL" id="KAG5180720.1"/>
    </source>
</evidence>
<dbReference type="GO" id="GO:0016042">
    <property type="term" value="P:lipid catabolic process"/>
    <property type="evidence" value="ECO:0007669"/>
    <property type="project" value="UniProtKB-KW"/>
</dbReference>
<sequence>MHCQITLISPFTSAPPPPPLSQQIWECVRATTAAPTYFKPLQKGAMLFGDGALLANNPTAVALAEARLIYPGVPVEAVVSIGEFRQCGPELALRRHCLQVFAGFKVPQNYMHLL</sequence>
<dbReference type="PANTHER" id="PTHR24185">
    <property type="entry name" value="CALCIUM-INDEPENDENT PHOSPHOLIPASE A2-GAMMA"/>
    <property type="match status" value="1"/>
</dbReference>
<dbReference type="EMBL" id="JAFCMP010000368">
    <property type="protein sequence ID" value="KAG5180720.1"/>
    <property type="molecule type" value="Genomic_DNA"/>
</dbReference>
<dbReference type="AlphaFoldDB" id="A0A835YSP3"/>
<proteinExistence type="predicted"/>
<dbReference type="Gene3D" id="3.40.1090.10">
    <property type="entry name" value="Cytosolic phospholipase A2 catalytic domain"/>
    <property type="match status" value="1"/>
</dbReference>